<evidence type="ECO:0000256" key="1">
    <source>
        <dbReference type="PROSITE-ProRule" id="PRU00117"/>
    </source>
</evidence>
<dbReference type="GO" id="GO:0003723">
    <property type="term" value="F:RNA binding"/>
    <property type="evidence" value="ECO:0007669"/>
    <property type="project" value="UniProtKB-UniRule"/>
</dbReference>
<reference evidence="5" key="1">
    <citation type="submission" date="2021-01" db="EMBL/GenBank/DDBJ databases">
        <authorList>
            <person name="Kaushik A."/>
        </authorList>
    </citation>
    <scope>NUCLEOTIDE SEQUENCE</scope>
    <source>
        <strain evidence="5">AG6-10EEA</strain>
    </source>
</reference>
<dbReference type="CDD" id="cd22386">
    <property type="entry name" value="KH-I_KHDC4_rpt2"/>
    <property type="match status" value="1"/>
</dbReference>
<feature type="compositionally biased region" description="Pro residues" evidence="2">
    <location>
        <begin position="711"/>
        <end position="751"/>
    </location>
</feature>
<feature type="region of interest" description="Disordered" evidence="2">
    <location>
        <begin position="702"/>
        <end position="763"/>
    </location>
</feature>
<dbReference type="SUPFAM" id="SSF54791">
    <property type="entry name" value="Eukaryotic type KH-domain (KH-domain type I)"/>
    <property type="match status" value="2"/>
</dbReference>
<evidence type="ECO:0000313" key="5">
    <source>
        <dbReference type="EMBL" id="CAE6456549.1"/>
    </source>
</evidence>
<dbReference type="Pfam" id="PF22675">
    <property type="entry name" value="KH-I_KHDC4-BBP"/>
    <property type="match status" value="1"/>
</dbReference>
<dbReference type="EMBL" id="CAJMXA010001267">
    <property type="protein sequence ID" value="CAE6456549.1"/>
    <property type="molecule type" value="Genomic_DNA"/>
</dbReference>
<name>A0A8H3GMK5_9AGAM</name>
<feature type="signal peptide" evidence="3">
    <location>
        <begin position="1"/>
        <end position="21"/>
    </location>
</feature>
<dbReference type="PROSITE" id="PS50084">
    <property type="entry name" value="KH_TYPE_1"/>
    <property type="match status" value="1"/>
</dbReference>
<dbReference type="Pfam" id="PF23469">
    <property type="entry name" value="KH_12"/>
    <property type="match status" value="1"/>
</dbReference>
<feature type="region of interest" description="Disordered" evidence="2">
    <location>
        <begin position="334"/>
        <end position="376"/>
    </location>
</feature>
<organism evidence="5 6">
    <name type="scientific">Rhizoctonia solani</name>
    <dbReference type="NCBI Taxonomy" id="456999"/>
    <lineage>
        <taxon>Eukaryota</taxon>
        <taxon>Fungi</taxon>
        <taxon>Dikarya</taxon>
        <taxon>Basidiomycota</taxon>
        <taxon>Agaricomycotina</taxon>
        <taxon>Agaricomycetes</taxon>
        <taxon>Cantharellales</taxon>
        <taxon>Ceratobasidiaceae</taxon>
        <taxon>Rhizoctonia</taxon>
    </lineage>
</organism>
<dbReference type="Proteomes" id="UP000663853">
    <property type="component" value="Unassembled WGS sequence"/>
</dbReference>
<dbReference type="InterPro" id="IPR004087">
    <property type="entry name" value="KH_dom"/>
</dbReference>
<sequence length="812" mass="86113">MLPFALTLAAGAAWFAAPALATSCVAFDSNFVLYAFGVNGKDLSFGAQDGWLNSPKGTPVPTTGGRPPFDGPNTQCFTSEYFNAIYFINADNAQPSAMHIFDATTQTWSTQQATMPDGLDPTSMVAILDHDTNVFFAMSKGNLYSVEMGELKAANSTPVAWGASNPPNFDASNYKPVMALAQNHIHFLDTADAGSARIFVIHFAYWQPEIQYYAAGNGAGTFPKKHGQVASFFTGDTQAQKKWAFVPDDLSGTYISDINSNTTTVLPGPPASAGFASNPVGLMGRVAASPGALVYLSPANELHYIGIDQNNVAASNVYPWAKIASPELVAAAAADPTSTGSNSTTATGTASGMVSSRTPSATGAASASSTAKSTNGAGSLSMGMGAGLVAATTTLETTQPLVLSTMSDRKRKWDQPASGDGDLPSKVTKTEETNKANEAATAAALIAAKIAAQYSAPGFDSSGGASGGGASSLDHKRDPFDGPFTHDIEINDLRNRYLLTKGSTQQQIHVETDASVTTKGVWYPDKSKATEKDPPLYLHISAATQEILNKAIEKVNELINTDMGSLLEDRKRDDRGRERKKWPEEKIPVGLETLRNFNVRAKVVGPTGMFVKYIQQETGTRVQIKGQGSGYLDNETGRESEEPMHIHISGPDEGMVKRAKELTDDLLEVVRAEHEKARLMLYHQQHELHLVQGQYGYNFNQMGGYDGSAAPAPPPTEAPPPPPPPPGGEAPPPPPGGEAPPPPPGGAPPGASPQSAAQAQSAQEQFKAYWAAYGYDVNSEQFKQWMASQQPGQPQYGQSYQQGPAQQPQASS</sequence>
<dbReference type="FunFam" id="3.30.1370.10:FF:000037">
    <property type="entry name" value="KH domain protein"/>
    <property type="match status" value="1"/>
</dbReference>
<accession>A0A8H3GMK5</accession>
<dbReference type="InterPro" id="IPR031121">
    <property type="entry name" value="RIK/BLOM7"/>
</dbReference>
<protein>
    <recommendedName>
        <fullName evidence="4">K Homology domain-containing protein</fullName>
    </recommendedName>
</protein>
<feature type="domain" description="K Homology" evidence="4">
    <location>
        <begin position="581"/>
        <end position="668"/>
    </location>
</feature>
<proteinExistence type="predicted"/>
<feature type="compositionally biased region" description="Low complexity" evidence="2">
    <location>
        <begin position="787"/>
        <end position="812"/>
    </location>
</feature>
<dbReference type="PANTHER" id="PTHR15744">
    <property type="entry name" value="BLOM7"/>
    <property type="match status" value="1"/>
</dbReference>
<dbReference type="InterPro" id="IPR047889">
    <property type="entry name" value="KHDC4_KH-I_second"/>
</dbReference>
<dbReference type="AlphaFoldDB" id="A0A8H3GMK5"/>
<feature type="compositionally biased region" description="Low complexity" evidence="2">
    <location>
        <begin position="337"/>
        <end position="376"/>
    </location>
</feature>
<dbReference type="PANTHER" id="PTHR15744:SF0">
    <property type="entry name" value="KH HOMOLOGY DOMAIN-CONTAINING PROTEIN 4"/>
    <property type="match status" value="1"/>
</dbReference>
<feature type="region of interest" description="Disordered" evidence="2">
    <location>
        <begin position="785"/>
        <end position="812"/>
    </location>
</feature>
<feature type="compositionally biased region" description="Low complexity" evidence="2">
    <location>
        <begin position="752"/>
        <end position="763"/>
    </location>
</feature>
<dbReference type="SMART" id="SM00322">
    <property type="entry name" value="KH"/>
    <property type="match status" value="1"/>
</dbReference>
<evidence type="ECO:0000256" key="2">
    <source>
        <dbReference type="SAM" id="MobiDB-lite"/>
    </source>
</evidence>
<dbReference type="InterPro" id="IPR047890">
    <property type="entry name" value="KHDC4_KH-I_first"/>
</dbReference>
<dbReference type="GO" id="GO:0005634">
    <property type="term" value="C:nucleus"/>
    <property type="evidence" value="ECO:0007669"/>
    <property type="project" value="InterPro"/>
</dbReference>
<evidence type="ECO:0000313" key="6">
    <source>
        <dbReference type="Proteomes" id="UP000663853"/>
    </source>
</evidence>
<dbReference type="CDD" id="cd22385">
    <property type="entry name" value="KH-I_KHDC4_rpt1"/>
    <property type="match status" value="1"/>
</dbReference>
<feature type="chain" id="PRO_5034712302" description="K Homology domain-containing protein" evidence="3">
    <location>
        <begin position="22"/>
        <end position="812"/>
    </location>
</feature>
<keyword evidence="3" id="KW-0732">Signal</keyword>
<comment type="caution">
    <text evidence="5">The sequence shown here is derived from an EMBL/GenBank/DDBJ whole genome shotgun (WGS) entry which is preliminary data.</text>
</comment>
<feature type="region of interest" description="Disordered" evidence="2">
    <location>
        <begin position="406"/>
        <end position="434"/>
    </location>
</feature>
<dbReference type="InterPro" id="IPR056149">
    <property type="entry name" value="PRP5/DDX46/KHDC4_KH"/>
</dbReference>
<dbReference type="InterPro" id="IPR055256">
    <property type="entry name" value="KH_1_KHDC4/BBP-like"/>
</dbReference>
<evidence type="ECO:0000256" key="3">
    <source>
        <dbReference type="SAM" id="SignalP"/>
    </source>
</evidence>
<evidence type="ECO:0000259" key="4">
    <source>
        <dbReference type="SMART" id="SM00322"/>
    </source>
</evidence>
<dbReference type="Gene3D" id="3.30.1370.10">
    <property type="entry name" value="K Homology domain, type 1"/>
    <property type="match status" value="2"/>
</dbReference>
<keyword evidence="1" id="KW-0694">RNA-binding</keyword>
<gene>
    <name evidence="5" type="ORF">RDB_LOCUS56195</name>
</gene>
<dbReference type="InterPro" id="IPR036612">
    <property type="entry name" value="KH_dom_type_1_sf"/>
</dbReference>